<dbReference type="GO" id="GO:0000785">
    <property type="term" value="C:chromatin"/>
    <property type="evidence" value="ECO:0007669"/>
    <property type="project" value="TreeGrafter"/>
</dbReference>
<organism evidence="9 10">
    <name type="scientific">Colletotrichum lupini</name>
    <dbReference type="NCBI Taxonomy" id="145971"/>
    <lineage>
        <taxon>Eukaryota</taxon>
        <taxon>Fungi</taxon>
        <taxon>Dikarya</taxon>
        <taxon>Ascomycota</taxon>
        <taxon>Pezizomycotina</taxon>
        <taxon>Sordariomycetes</taxon>
        <taxon>Hypocreomycetidae</taxon>
        <taxon>Glomerellales</taxon>
        <taxon>Glomerellaceae</taxon>
        <taxon>Colletotrichum</taxon>
        <taxon>Colletotrichum acutatum species complex</taxon>
    </lineage>
</organism>
<dbReference type="GeneID" id="73350200"/>
<evidence type="ECO:0000256" key="7">
    <source>
        <dbReference type="SAM" id="MobiDB-lite"/>
    </source>
</evidence>
<evidence type="ECO:0000256" key="4">
    <source>
        <dbReference type="ARBA" id="ARBA00022771"/>
    </source>
</evidence>
<evidence type="ECO:0000256" key="1">
    <source>
        <dbReference type="ARBA" id="ARBA00004123"/>
    </source>
</evidence>
<dbReference type="AlphaFoldDB" id="A0A9Q8T7M2"/>
<sequence>MSRQRDNARSSPRETKKSAFRRGVRSLKMAKHSRGARVHIRAPIARKHLSGRSISYDTLRHMRTESLSNVCPAALVLAGQMFYVDIKRKHDPRKSLDNILIDLNDVENSGVTTGLIDSQTDEISTANLGVPQCGGFSDDSIVVRQSGDEDTAESELSSPQSNVDQSATIGKADLALDTTIAAQQVDETGRLSQEASLENTESTTSENNPGSGAQHVNLSDFLVLGDSFISEIHPDDFDLRGVTDLMFDFNTNTIISPPSAETCILLDPSRRVRPVSLFFDAPESLPQYQSSYDTPHLFSCSDDDAIAVNNAFSKAKGTTISTSDSICLSRNQISRWINAYFEHFDIHTPIVHRPTFILSTTPASLLLGMLAIGGCILSEHGPASKAYEASCHLLAQYEQDLLQSSISDLWPIQTALLCIQFGAFSANPWYARQAQRQFSLVTDLLRAVEVQVRGVQSAQDPD</sequence>
<evidence type="ECO:0000313" key="10">
    <source>
        <dbReference type="Proteomes" id="UP000830671"/>
    </source>
</evidence>
<dbReference type="GO" id="GO:0008270">
    <property type="term" value="F:zinc ion binding"/>
    <property type="evidence" value="ECO:0007669"/>
    <property type="project" value="UniProtKB-KW"/>
</dbReference>
<protein>
    <recommendedName>
        <fullName evidence="8">Xylanolytic transcriptional activator regulatory domain-containing protein</fullName>
    </recommendedName>
</protein>
<dbReference type="PANTHER" id="PTHR40626">
    <property type="entry name" value="MIP31509P"/>
    <property type="match status" value="1"/>
</dbReference>
<dbReference type="Proteomes" id="UP000830671">
    <property type="component" value="Chromosome 9"/>
</dbReference>
<keyword evidence="3" id="KW-0677">Repeat</keyword>
<reference evidence="9" key="1">
    <citation type="journal article" date="2021" name="Mol. Plant Microbe Interact.">
        <title>Complete Genome Sequence of the Plant-Pathogenic Fungus Colletotrichum lupini.</title>
        <authorList>
            <person name="Baroncelli R."/>
            <person name="Pensec F."/>
            <person name="Da Lio D."/>
            <person name="Boufleur T."/>
            <person name="Vicente I."/>
            <person name="Sarrocco S."/>
            <person name="Picot A."/>
            <person name="Baraldi E."/>
            <person name="Sukno S."/>
            <person name="Thon M."/>
            <person name="Le Floch G."/>
        </authorList>
    </citation>
    <scope>NUCLEOTIDE SEQUENCE</scope>
    <source>
        <strain evidence="9">IMI 504893</strain>
    </source>
</reference>
<feature type="region of interest" description="Disordered" evidence="7">
    <location>
        <begin position="186"/>
        <end position="213"/>
    </location>
</feature>
<keyword evidence="5" id="KW-0862">Zinc</keyword>
<name>A0A9Q8T7M2_9PEZI</name>
<dbReference type="PANTHER" id="PTHR40626:SF7">
    <property type="entry name" value="TRANSCRIPTION FACTOR, PUTATIVE (AFU_ORTHOLOGUE AFUA_1G04110)-RELATED"/>
    <property type="match status" value="1"/>
</dbReference>
<dbReference type="GO" id="GO:0000978">
    <property type="term" value="F:RNA polymerase II cis-regulatory region sequence-specific DNA binding"/>
    <property type="evidence" value="ECO:0007669"/>
    <property type="project" value="InterPro"/>
</dbReference>
<evidence type="ECO:0000256" key="3">
    <source>
        <dbReference type="ARBA" id="ARBA00022737"/>
    </source>
</evidence>
<dbReference type="EMBL" id="CP019481">
    <property type="protein sequence ID" value="UQC90736.1"/>
    <property type="molecule type" value="Genomic_DNA"/>
</dbReference>
<dbReference type="CDD" id="cd12148">
    <property type="entry name" value="fungal_TF_MHR"/>
    <property type="match status" value="1"/>
</dbReference>
<dbReference type="InterPro" id="IPR051059">
    <property type="entry name" value="VerF-like"/>
</dbReference>
<feature type="region of interest" description="Disordered" evidence="7">
    <location>
        <begin position="145"/>
        <end position="165"/>
    </location>
</feature>
<dbReference type="RefSeq" id="XP_049152337.1">
    <property type="nucleotide sequence ID" value="XM_049295190.1"/>
</dbReference>
<proteinExistence type="predicted"/>
<dbReference type="GO" id="GO:0000981">
    <property type="term" value="F:DNA-binding transcription factor activity, RNA polymerase II-specific"/>
    <property type="evidence" value="ECO:0007669"/>
    <property type="project" value="InterPro"/>
</dbReference>
<dbReference type="Pfam" id="PF04082">
    <property type="entry name" value="Fungal_trans"/>
    <property type="match status" value="1"/>
</dbReference>
<dbReference type="GO" id="GO:0006351">
    <property type="term" value="P:DNA-templated transcription"/>
    <property type="evidence" value="ECO:0007669"/>
    <property type="project" value="InterPro"/>
</dbReference>
<keyword evidence="4" id="KW-0863">Zinc-finger</keyword>
<gene>
    <name evidence="9" type="ORF">CLUP02_16266</name>
</gene>
<evidence type="ECO:0000256" key="2">
    <source>
        <dbReference type="ARBA" id="ARBA00022723"/>
    </source>
</evidence>
<evidence type="ECO:0000256" key="6">
    <source>
        <dbReference type="ARBA" id="ARBA00023242"/>
    </source>
</evidence>
<comment type="subcellular location">
    <subcellularLocation>
        <location evidence="1">Nucleus</location>
    </subcellularLocation>
</comment>
<feature type="compositionally biased region" description="Basic and acidic residues" evidence="7">
    <location>
        <begin position="1"/>
        <end position="17"/>
    </location>
</feature>
<evidence type="ECO:0000256" key="5">
    <source>
        <dbReference type="ARBA" id="ARBA00022833"/>
    </source>
</evidence>
<dbReference type="KEGG" id="clup:CLUP02_16266"/>
<evidence type="ECO:0000259" key="8">
    <source>
        <dbReference type="Pfam" id="PF04082"/>
    </source>
</evidence>
<keyword evidence="6" id="KW-0539">Nucleus</keyword>
<keyword evidence="2" id="KW-0479">Metal-binding</keyword>
<dbReference type="GO" id="GO:0005634">
    <property type="term" value="C:nucleus"/>
    <property type="evidence" value="ECO:0007669"/>
    <property type="project" value="UniProtKB-SubCell"/>
</dbReference>
<keyword evidence="10" id="KW-1185">Reference proteome</keyword>
<dbReference type="InterPro" id="IPR007219">
    <property type="entry name" value="XnlR_reg_dom"/>
</dbReference>
<accession>A0A9Q8T7M2</accession>
<feature type="compositionally biased region" description="Polar residues" evidence="7">
    <location>
        <begin position="154"/>
        <end position="165"/>
    </location>
</feature>
<feature type="domain" description="Xylanolytic transcriptional activator regulatory" evidence="8">
    <location>
        <begin position="337"/>
        <end position="421"/>
    </location>
</feature>
<evidence type="ECO:0000313" key="9">
    <source>
        <dbReference type="EMBL" id="UQC90736.1"/>
    </source>
</evidence>
<feature type="region of interest" description="Disordered" evidence="7">
    <location>
        <begin position="1"/>
        <end position="20"/>
    </location>
</feature>